<organism evidence="1 2">
    <name type="scientific">Opisthorchis viverrini</name>
    <name type="common">Southeast Asian liver fluke</name>
    <dbReference type="NCBI Taxonomy" id="6198"/>
    <lineage>
        <taxon>Eukaryota</taxon>
        <taxon>Metazoa</taxon>
        <taxon>Spiralia</taxon>
        <taxon>Lophotrochozoa</taxon>
        <taxon>Platyhelminthes</taxon>
        <taxon>Trematoda</taxon>
        <taxon>Digenea</taxon>
        <taxon>Opisthorchiida</taxon>
        <taxon>Opisthorchiata</taxon>
        <taxon>Opisthorchiidae</taxon>
        <taxon>Opisthorchis</taxon>
    </lineage>
</organism>
<name>A0A075A8F0_OPIVI</name>
<sequence>MQHLQFIFELNESERRSSPGFKIYLGNWSVFRKQILNIPRLYIRGTAFVDEAPLEQFGFSGFARNSTWSNR</sequence>
<protein>
    <submittedName>
        <fullName evidence="1">Uncharacterized protein</fullName>
    </submittedName>
</protein>
<gene>
    <name evidence="1" type="ORF">T265_01928</name>
</gene>
<keyword evidence="2" id="KW-1185">Reference proteome</keyword>
<accession>A0A075A8F0</accession>
<dbReference type="GeneID" id="20316116"/>
<dbReference type="EMBL" id="KL596639">
    <property type="protein sequence ID" value="KER32000.1"/>
    <property type="molecule type" value="Genomic_DNA"/>
</dbReference>
<dbReference type="CTD" id="20316116"/>
<evidence type="ECO:0000313" key="1">
    <source>
        <dbReference type="EMBL" id="KER32000.1"/>
    </source>
</evidence>
<dbReference type="KEGG" id="ovi:T265_01928"/>
<evidence type="ECO:0000313" key="2">
    <source>
        <dbReference type="Proteomes" id="UP000054324"/>
    </source>
</evidence>
<dbReference type="AlphaFoldDB" id="A0A075A8F0"/>
<dbReference type="RefSeq" id="XP_009164318.1">
    <property type="nucleotide sequence ID" value="XM_009166054.1"/>
</dbReference>
<dbReference type="Proteomes" id="UP000054324">
    <property type="component" value="Unassembled WGS sequence"/>
</dbReference>
<proteinExistence type="predicted"/>
<reference evidence="1 2" key="1">
    <citation type="submission" date="2013-11" db="EMBL/GenBank/DDBJ databases">
        <title>Opisthorchis viverrini - life in the bile duct.</title>
        <authorList>
            <person name="Young N.D."/>
            <person name="Nagarajan N."/>
            <person name="Lin S.J."/>
            <person name="Korhonen P.K."/>
            <person name="Jex A.R."/>
            <person name="Hall R.S."/>
            <person name="Safavi-Hemami H."/>
            <person name="Kaewkong W."/>
            <person name="Bertrand D."/>
            <person name="Gao S."/>
            <person name="Seet Q."/>
            <person name="Wongkham S."/>
            <person name="Teh B.T."/>
            <person name="Wongkham C."/>
            <person name="Intapan P.M."/>
            <person name="Maleewong W."/>
            <person name="Yang X."/>
            <person name="Hu M."/>
            <person name="Wang Z."/>
            <person name="Hofmann A."/>
            <person name="Sternberg P.W."/>
            <person name="Tan P."/>
            <person name="Wang J."/>
            <person name="Gasser R.B."/>
        </authorList>
    </citation>
    <scope>NUCLEOTIDE SEQUENCE [LARGE SCALE GENOMIC DNA]</scope>
</reference>